<dbReference type="NCBIfam" id="NF001754">
    <property type="entry name" value="PRK00481.1-4"/>
    <property type="match status" value="1"/>
</dbReference>
<sequence length="246" mass="27808">MHNKLEQLAAIITKARHIAVLSGAGISTASGIPDFRSENGIYTKVERVEYLLSETYYYQHPKQFWISFKEIFQLDQMDSYKPNAAHELLAELEHKLGKQVTIITQNVDGLHRKAGSTHILEAHGTIASAHCPTCKRSYSLAHVLEKDVPRCTIDNFILKPDVVLFEGRVQHLEEAYEAAQNCDLFLTLGSSLEVYPVKELPYYASRAERPATAIINLSPTSQDELFNIVIHDELVATFSRLRELIK</sequence>
<dbReference type="InterPro" id="IPR026591">
    <property type="entry name" value="Sirtuin_cat_small_dom_sf"/>
</dbReference>
<dbReference type="PANTHER" id="PTHR11085:SF4">
    <property type="entry name" value="NAD-DEPENDENT PROTEIN DEACYLASE"/>
    <property type="match status" value="1"/>
</dbReference>
<evidence type="ECO:0000313" key="6">
    <source>
        <dbReference type="EMBL" id="MFC6333459.1"/>
    </source>
</evidence>
<dbReference type="GO" id="GO:0034979">
    <property type="term" value="F:NAD-dependent protein lysine deacetylase activity"/>
    <property type="evidence" value="ECO:0007669"/>
    <property type="project" value="UniProtKB-EC"/>
</dbReference>
<evidence type="ECO:0000256" key="3">
    <source>
        <dbReference type="ARBA" id="ARBA00023027"/>
    </source>
</evidence>
<reference evidence="7" key="1">
    <citation type="journal article" date="2019" name="Int. J. Syst. Evol. Microbiol.">
        <title>The Global Catalogue of Microorganisms (GCM) 10K type strain sequencing project: providing services to taxonomists for standard genome sequencing and annotation.</title>
        <authorList>
            <consortium name="The Broad Institute Genomics Platform"/>
            <consortium name="The Broad Institute Genome Sequencing Center for Infectious Disease"/>
            <person name="Wu L."/>
            <person name="Ma J."/>
        </authorList>
    </citation>
    <scope>NUCLEOTIDE SEQUENCE [LARGE SCALE GENOMIC DNA]</scope>
    <source>
        <strain evidence="7">PCU 280</strain>
    </source>
</reference>
<dbReference type="Proteomes" id="UP001596233">
    <property type="component" value="Unassembled WGS sequence"/>
</dbReference>
<keyword evidence="2 6" id="KW-0808">Transferase</keyword>
<gene>
    <name evidence="6" type="ORF">ACFP56_12590</name>
</gene>
<keyword evidence="6" id="KW-0012">Acyltransferase</keyword>
<keyword evidence="3" id="KW-0520">NAD</keyword>
<dbReference type="EC" id="2.3.1.286" evidence="1"/>
<protein>
    <recommendedName>
        <fullName evidence="1">protein acetyllysine N-acetyltransferase</fullName>
        <ecNumber evidence="1">2.3.1.286</ecNumber>
    </recommendedName>
</protein>
<dbReference type="SUPFAM" id="SSF52467">
    <property type="entry name" value="DHS-like NAD/FAD-binding domain"/>
    <property type="match status" value="1"/>
</dbReference>
<organism evidence="6 7">
    <name type="scientific">Paenibacillus septentrionalis</name>
    <dbReference type="NCBI Taxonomy" id="429342"/>
    <lineage>
        <taxon>Bacteria</taxon>
        <taxon>Bacillati</taxon>
        <taxon>Bacillota</taxon>
        <taxon>Bacilli</taxon>
        <taxon>Bacillales</taxon>
        <taxon>Paenibacillaceae</taxon>
        <taxon>Paenibacillus</taxon>
    </lineage>
</organism>
<dbReference type="Pfam" id="PF02146">
    <property type="entry name" value="SIR2"/>
    <property type="match status" value="1"/>
</dbReference>
<comment type="caution">
    <text evidence="4">Lacks conserved residue(s) required for the propagation of feature annotation.</text>
</comment>
<dbReference type="EMBL" id="JBHSTE010000004">
    <property type="protein sequence ID" value="MFC6333459.1"/>
    <property type="molecule type" value="Genomic_DNA"/>
</dbReference>
<dbReference type="PANTHER" id="PTHR11085">
    <property type="entry name" value="NAD-DEPENDENT PROTEIN DEACYLASE SIRTUIN-5, MITOCHONDRIAL-RELATED"/>
    <property type="match status" value="1"/>
</dbReference>
<evidence type="ECO:0000256" key="1">
    <source>
        <dbReference type="ARBA" id="ARBA00012928"/>
    </source>
</evidence>
<comment type="caution">
    <text evidence="6">The sequence shown here is derived from an EMBL/GenBank/DDBJ whole genome shotgun (WGS) entry which is preliminary data.</text>
</comment>
<proteinExistence type="predicted"/>
<name>A0ABW1V7L8_9BACL</name>
<dbReference type="Gene3D" id="3.30.1600.10">
    <property type="entry name" value="SIR2/SIRT2 'Small Domain"/>
    <property type="match status" value="1"/>
</dbReference>
<accession>A0ABW1V7L8</accession>
<dbReference type="InterPro" id="IPR003000">
    <property type="entry name" value="Sirtuin"/>
</dbReference>
<dbReference type="RefSeq" id="WP_379234958.1">
    <property type="nucleotide sequence ID" value="NZ_JBHSTE010000004.1"/>
</dbReference>
<feature type="domain" description="Deacetylase sirtuin-type" evidence="5">
    <location>
        <begin position="1"/>
        <end position="246"/>
    </location>
</feature>
<dbReference type="InterPro" id="IPR029035">
    <property type="entry name" value="DHS-like_NAD/FAD-binding_dom"/>
</dbReference>
<evidence type="ECO:0000256" key="2">
    <source>
        <dbReference type="ARBA" id="ARBA00022679"/>
    </source>
</evidence>
<dbReference type="PROSITE" id="PS50305">
    <property type="entry name" value="SIRTUIN"/>
    <property type="match status" value="1"/>
</dbReference>
<keyword evidence="7" id="KW-1185">Reference proteome</keyword>
<dbReference type="Gene3D" id="3.40.50.1220">
    <property type="entry name" value="TPP-binding domain"/>
    <property type="match status" value="1"/>
</dbReference>
<evidence type="ECO:0000259" key="5">
    <source>
        <dbReference type="PROSITE" id="PS50305"/>
    </source>
</evidence>
<dbReference type="CDD" id="cd01407">
    <property type="entry name" value="SIR2-fam"/>
    <property type="match status" value="1"/>
</dbReference>
<evidence type="ECO:0000256" key="4">
    <source>
        <dbReference type="PROSITE-ProRule" id="PRU00236"/>
    </source>
</evidence>
<dbReference type="InterPro" id="IPR026590">
    <property type="entry name" value="Ssirtuin_cat_dom"/>
</dbReference>
<dbReference type="InterPro" id="IPR050134">
    <property type="entry name" value="NAD-dep_sirtuin_deacylases"/>
</dbReference>
<evidence type="ECO:0000313" key="7">
    <source>
        <dbReference type="Proteomes" id="UP001596233"/>
    </source>
</evidence>